<protein>
    <submittedName>
        <fullName evidence="2">Uncharacterized protein</fullName>
    </submittedName>
</protein>
<accession>A0A2I0GBH9</accession>
<comment type="caution">
    <text evidence="2">The sequence shown here is derived from an EMBL/GenBank/DDBJ whole genome shotgun (WGS) entry which is preliminary data.</text>
</comment>
<reference evidence="2 3" key="1">
    <citation type="submission" date="2017-11" db="EMBL/GenBank/DDBJ databases">
        <title>De-novo sequencing of pomegranate (Punica granatum L.) genome.</title>
        <authorList>
            <person name="Akparov Z."/>
            <person name="Amiraslanov A."/>
            <person name="Hajiyeva S."/>
            <person name="Abbasov M."/>
            <person name="Kaur K."/>
            <person name="Hamwieh A."/>
            <person name="Solovyev V."/>
            <person name="Salamov A."/>
            <person name="Braich B."/>
            <person name="Kosarev P."/>
            <person name="Mahmoud A."/>
            <person name="Hajiyev E."/>
            <person name="Babayeva S."/>
            <person name="Izzatullayeva V."/>
            <person name="Mammadov A."/>
            <person name="Mammadov A."/>
            <person name="Sharifova S."/>
            <person name="Ojaghi J."/>
            <person name="Eynullazada K."/>
            <person name="Bayramov B."/>
            <person name="Abdulazimova A."/>
            <person name="Shahmuradov I."/>
        </authorList>
    </citation>
    <scope>NUCLEOTIDE SEQUENCE [LARGE SCALE GENOMIC DNA]</scope>
    <source>
        <strain evidence="3">cv. AG2017</strain>
        <tissue evidence="2">Leaf</tissue>
    </source>
</reference>
<dbReference type="Proteomes" id="UP000233551">
    <property type="component" value="Unassembled WGS sequence"/>
</dbReference>
<keyword evidence="1" id="KW-1133">Transmembrane helix</keyword>
<evidence type="ECO:0000256" key="1">
    <source>
        <dbReference type="SAM" id="Phobius"/>
    </source>
</evidence>
<dbReference type="EMBL" id="PGOL01045300">
    <property type="protein sequence ID" value="PKH47736.1"/>
    <property type="molecule type" value="Genomic_DNA"/>
</dbReference>
<feature type="transmembrane region" description="Helical" evidence="1">
    <location>
        <begin position="40"/>
        <end position="61"/>
    </location>
</feature>
<gene>
    <name evidence="2" type="ORF">CRG98_050455</name>
</gene>
<organism evidence="2 3">
    <name type="scientific">Punica granatum</name>
    <name type="common">Pomegranate</name>
    <dbReference type="NCBI Taxonomy" id="22663"/>
    <lineage>
        <taxon>Eukaryota</taxon>
        <taxon>Viridiplantae</taxon>
        <taxon>Streptophyta</taxon>
        <taxon>Embryophyta</taxon>
        <taxon>Tracheophyta</taxon>
        <taxon>Spermatophyta</taxon>
        <taxon>Magnoliopsida</taxon>
        <taxon>eudicotyledons</taxon>
        <taxon>Gunneridae</taxon>
        <taxon>Pentapetalae</taxon>
        <taxon>rosids</taxon>
        <taxon>malvids</taxon>
        <taxon>Myrtales</taxon>
        <taxon>Lythraceae</taxon>
        <taxon>Punica</taxon>
    </lineage>
</organism>
<dbReference type="AlphaFoldDB" id="A0A2I0GBH9"/>
<evidence type="ECO:0000313" key="3">
    <source>
        <dbReference type="Proteomes" id="UP000233551"/>
    </source>
</evidence>
<sequence length="63" mass="6294">MTFLGVCAGTRKATQQGSGSGIVLVFGGAGDDLNLLLIDLLIGGLLLLLVDLLLVGGVGAVKR</sequence>
<proteinExistence type="predicted"/>
<keyword evidence="1" id="KW-0812">Transmembrane</keyword>
<evidence type="ECO:0000313" key="2">
    <source>
        <dbReference type="EMBL" id="PKH47736.1"/>
    </source>
</evidence>
<keyword evidence="1" id="KW-0472">Membrane</keyword>
<keyword evidence="3" id="KW-1185">Reference proteome</keyword>
<name>A0A2I0GBH9_PUNGR</name>